<evidence type="ECO:0000313" key="2">
    <source>
        <dbReference type="Proteomes" id="UP000310532"/>
    </source>
</evidence>
<dbReference type="AlphaFoldDB" id="A0A4S2B7J5"/>
<protein>
    <submittedName>
        <fullName evidence="1">Uncharacterized protein</fullName>
    </submittedName>
</protein>
<gene>
    <name evidence="1" type="ORF">E5355_00645</name>
</gene>
<accession>A0A4S2B7J5</accession>
<organism evidence="1 2">
    <name type="scientific">Bacteroides muris</name>
    <name type="common">ex Afrizal et al. 2022</name>
    <dbReference type="NCBI Taxonomy" id="2516960"/>
    <lineage>
        <taxon>Bacteria</taxon>
        <taxon>Pseudomonadati</taxon>
        <taxon>Bacteroidota</taxon>
        <taxon>Bacteroidia</taxon>
        <taxon>Bacteroidales</taxon>
        <taxon>Bacteroidaceae</taxon>
        <taxon>Bacteroides</taxon>
    </lineage>
</organism>
<proteinExistence type="predicted"/>
<comment type="caution">
    <text evidence="1">The sequence shown here is derived from an EMBL/GenBank/DDBJ whole genome shotgun (WGS) entry which is preliminary data.</text>
</comment>
<dbReference type="Proteomes" id="UP000310532">
    <property type="component" value="Unassembled WGS sequence"/>
</dbReference>
<evidence type="ECO:0000313" key="1">
    <source>
        <dbReference type="EMBL" id="TGY09712.1"/>
    </source>
</evidence>
<name>A0A4S2B7J5_9BACE</name>
<dbReference type="EMBL" id="SRYZ01000001">
    <property type="protein sequence ID" value="TGY09712.1"/>
    <property type="molecule type" value="Genomic_DNA"/>
</dbReference>
<keyword evidence="2" id="KW-1185">Reference proteome</keyword>
<sequence length="99" mass="11373">MFQNRDKDWYKKLELENVMFVECESNLNVQSCLNDAQGYQVRNIPVTLTPKDASYKGSLRKELTIVSLLECVWFSTTTITLKSCKKDGRLQTCAVAARF</sequence>
<reference evidence="1 2" key="1">
    <citation type="submission" date="2019-04" db="EMBL/GenBank/DDBJ databases">
        <title>Microbes associate with the intestines of laboratory mice.</title>
        <authorList>
            <person name="Navarre W."/>
            <person name="Wong E."/>
            <person name="Huang K."/>
            <person name="Tropini C."/>
            <person name="Ng K."/>
            <person name="Yu B."/>
        </authorList>
    </citation>
    <scope>NUCLEOTIDE SEQUENCE [LARGE SCALE GENOMIC DNA]</scope>
    <source>
        <strain evidence="1 2">NM69_E16B</strain>
    </source>
</reference>